<gene>
    <name evidence="3" type="ORF">N7476_001357</name>
</gene>
<feature type="domain" description="FAS1" evidence="2">
    <location>
        <begin position="290"/>
        <end position="421"/>
    </location>
</feature>
<evidence type="ECO:0000256" key="1">
    <source>
        <dbReference type="SAM" id="SignalP"/>
    </source>
</evidence>
<comment type="caution">
    <text evidence="3">The sequence shown here is derived from an EMBL/GenBank/DDBJ whole genome shotgun (WGS) entry which is preliminary data.</text>
</comment>
<dbReference type="Proteomes" id="UP001147746">
    <property type="component" value="Unassembled WGS sequence"/>
</dbReference>
<dbReference type="InterPro" id="IPR050904">
    <property type="entry name" value="Adhesion/Biosynth-related"/>
</dbReference>
<dbReference type="InterPro" id="IPR000782">
    <property type="entry name" value="FAS1_domain"/>
</dbReference>
<feature type="chain" id="PRO_5040756944" description="FAS1 domain-containing protein" evidence="1">
    <location>
        <begin position="17"/>
        <end position="462"/>
    </location>
</feature>
<sequence>MRFYLFLSVVASLCSALVIPDQETLAAISKAYLRLHGHGYSQPVSTGADSHDDEPDTVSWWRVVSAITRDRRGSATNLVLSLLGLDSRLDGAVEVSQYRDPAADGANDDRGGGGDDGGMMMGMVGMTRDQTIAIEQVQAKGQDMDSPSPSVTIEHVLQSAKTSRLANLMKNTDYLVNVLNSTTANYTLFAPTNSALERLLDEEPPTELLKQIEHYHVIPGLFNTNKCRRHQTLRTALNESSLGKHMPQRVVVRKRQNALLLNGMSRIVVGDISAKNGIMHQINIPLLPPPNTSAIIDLLPAHLSTFAHGLERTKLTTHFWKGNRVGGTTFAPTNAAFERLGPLATAFLLLPQGEQCLRSLLQYHIVLNQTLYSDALYSKGGVFEFGGIESSASVHGEWVCSGCWLDLLASDGVLHVLNEVLVPPRKIGGKVKRDNGVDRIGVELLKQRLGGCVEDTSARMER</sequence>
<dbReference type="PANTHER" id="PTHR10900:SF125">
    <property type="entry name" value="FAS1 DOMAIN-CONTAINING PROTEIN YLR001C"/>
    <property type="match status" value="1"/>
</dbReference>
<dbReference type="Pfam" id="PF02469">
    <property type="entry name" value="Fasciclin"/>
    <property type="match status" value="2"/>
</dbReference>
<reference evidence="3" key="1">
    <citation type="submission" date="2022-12" db="EMBL/GenBank/DDBJ databases">
        <authorList>
            <person name="Petersen C."/>
        </authorList>
    </citation>
    <scope>NUCLEOTIDE SEQUENCE</scope>
    <source>
        <strain evidence="3">IBT 21472</strain>
    </source>
</reference>
<accession>A0A9W9QD95</accession>
<feature type="signal peptide" evidence="1">
    <location>
        <begin position="1"/>
        <end position="16"/>
    </location>
</feature>
<proteinExistence type="predicted"/>
<dbReference type="PROSITE" id="PS50213">
    <property type="entry name" value="FAS1"/>
    <property type="match status" value="2"/>
</dbReference>
<protein>
    <recommendedName>
        <fullName evidence="2">FAS1 domain-containing protein</fullName>
    </recommendedName>
</protein>
<dbReference type="AlphaFoldDB" id="A0A9W9QD95"/>
<dbReference type="Gene3D" id="2.30.180.10">
    <property type="entry name" value="FAS1 domain"/>
    <property type="match status" value="2"/>
</dbReference>
<evidence type="ECO:0000313" key="3">
    <source>
        <dbReference type="EMBL" id="KAJ5331574.1"/>
    </source>
</evidence>
<dbReference type="SMART" id="SM00554">
    <property type="entry name" value="FAS1"/>
    <property type="match status" value="2"/>
</dbReference>
<evidence type="ECO:0000259" key="2">
    <source>
        <dbReference type="PROSITE" id="PS50213"/>
    </source>
</evidence>
<reference evidence="3" key="2">
    <citation type="journal article" date="2023" name="IMA Fungus">
        <title>Comparative genomic study of the Penicillium genus elucidates a diverse pangenome and 15 lateral gene transfer events.</title>
        <authorList>
            <person name="Petersen C."/>
            <person name="Sorensen T."/>
            <person name="Nielsen M.R."/>
            <person name="Sondergaard T.E."/>
            <person name="Sorensen J.L."/>
            <person name="Fitzpatrick D.A."/>
            <person name="Frisvad J.C."/>
            <person name="Nielsen K.L."/>
        </authorList>
    </citation>
    <scope>NUCLEOTIDE SEQUENCE</scope>
    <source>
        <strain evidence="3">IBT 21472</strain>
    </source>
</reference>
<feature type="non-terminal residue" evidence="3">
    <location>
        <position position="1"/>
    </location>
</feature>
<evidence type="ECO:0000313" key="4">
    <source>
        <dbReference type="Proteomes" id="UP001147746"/>
    </source>
</evidence>
<dbReference type="InterPro" id="IPR036378">
    <property type="entry name" value="FAS1_dom_sf"/>
</dbReference>
<feature type="domain" description="FAS1" evidence="2">
    <location>
        <begin position="149"/>
        <end position="286"/>
    </location>
</feature>
<dbReference type="EMBL" id="JAPZBO010000001">
    <property type="protein sequence ID" value="KAJ5331574.1"/>
    <property type="molecule type" value="Genomic_DNA"/>
</dbReference>
<dbReference type="SUPFAM" id="SSF82153">
    <property type="entry name" value="FAS1 domain"/>
    <property type="match status" value="2"/>
</dbReference>
<keyword evidence="1" id="KW-0732">Signal</keyword>
<dbReference type="PANTHER" id="PTHR10900">
    <property type="entry name" value="PERIOSTIN-RELATED"/>
    <property type="match status" value="1"/>
</dbReference>
<organism evidence="3 4">
    <name type="scientific">Penicillium atrosanguineum</name>
    <dbReference type="NCBI Taxonomy" id="1132637"/>
    <lineage>
        <taxon>Eukaryota</taxon>
        <taxon>Fungi</taxon>
        <taxon>Dikarya</taxon>
        <taxon>Ascomycota</taxon>
        <taxon>Pezizomycotina</taxon>
        <taxon>Eurotiomycetes</taxon>
        <taxon>Eurotiomycetidae</taxon>
        <taxon>Eurotiales</taxon>
        <taxon>Aspergillaceae</taxon>
        <taxon>Penicillium</taxon>
    </lineage>
</organism>
<name>A0A9W9QD95_9EURO</name>
<keyword evidence="4" id="KW-1185">Reference proteome</keyword>